<evidence type="ECO:0000256" key="1">
    <source>
        <dbReference type="SAM" id="Phobius"/>
    </source>
</evidence>
<feature type="transmembrane region" description="Helical" evidence="1">
    <location>
        <begin position="85"/>
        <end position="110"/>
    </location>
</feature>
<dbReference type="Proteomes" id="UP000297241">
    <property type="component" value="Unassembled WGS sequence"/>
</dbReference>
<feature type="transmembrane region" description="Helical" evidence="1">
    <location>
        <begin position="12"/>
        <end position="32"/>
    </location>
</feature>
<keyword evidence="3" id="KW-1185">Reference proteome</keyword>
<gene>
    <name evidence="2" type="ORF">EHR06_00705</name>
</gene>
<dbReference type="OrthoDB" id="329514at2"/>
<evidence type="ECO:0008006" key="4">
    <source>
        <dbReference type="Google" id="ProtNLM"/>
    </source>
</evidence>
<sequence length="154" mass="17982">MYPYLLLIHSSVRWIVLFFIIFSIFRCILGLISKGSFGKTDHLVRIFTITFSHLQLVLGFILYFQSPIVRSFFFNPTESFFIPEARFFASTHISLMIASVILLTIGSAISKRKKEDPEKFKNLLFWNSISLFLIFIAIPWPFSPLSQRPYLRGF</sequence>
<dbReference type="EMBL" id="RQHS01000001">
    <property type="protein sequence ID" value="TGN04235.1"/>
    <property type="molecule type" value="Genomic_DNA"/>
</dbReference>
<keyword evidence="1" id="KW-0472">Membrane</keyword>
<keyword evidence="1" id="KW-0812">Transmembrane</keyword>
<keyword evidence="1" id="KW-1133">Transmembrane helix</keyword>
<organism evidence="2 3">
    <name type="scientific">Leptospira dzoumogneensis</name>
    <dbReference type="NCBI Taxonomy" id="2484904"/>
    <lineage>
        <taxon>Bacteria</taxon>
        <taxon>Pseudomonadati</taxon>
        <taxon>Spirochaetota</taxon>
        <taxon>Spirochaetia</taxon>
        <taxon>Leptospirales</taxon>
        <taxon>Leptospiraceae</taxon>
        <taxon>Leptospira</taxon>
    </lineage>
</organism>
<comment type="caution">
    <text evidence="2">The sequence shown here is derived from an EMBL/GenBank/DDBJ whole genome shotgun (WGS) entry which is preliminary data.</text>
</comment>
<reference evidence="2" key="1">
    <citation type="journal article" date="2019" name="PLoS Negl. Trop. Dis.">
        <title>Revisiting the worldwide diversity of Leptospira species in the environment.</title>
        <authorList>
            <person name="Vincent A.T."/>
            <person name="Schiettekatte O."/>
            <person name="Bourhy P."/>
            <person name="Veyrier F.J."/>
            <person name="Picardeau M."/>
        </authorList>
    </citation>
    <scope>NUCLEOTIDE SEQUENCE [LARGE SCALE GENOMIC DNA]</scope>
    <source>
        <strain evidence="2">201601113</strain>
    </source>
</reference>
<feature type="transmembrane region" description="Helical" evidence="1">
    <location>
        <begin position="44"/>
        <end position="65"/>
    </location>
</feature>
<evidence type="ECO:0000313" key="2">
    <source>
        <dbReference type="EMBL" id="TGN04235.1"/>
    </source>
</evidence>
<protein>
    <recommendedName>
        <fullName evidence="4">Cytochrome B</fullName>
    </recommendedName>
</protein>
<accession>A0A4Z1AV82</accession>
<evidence type="ECO:0000313" key="3">
    <source>
        <dbReference type="Proteomes" id="UP000297241"/>
    </source>
</evidence>
<proteinExistence type="predicted"/>
<dbReference type="RefSeq" id="WP_135755260.1">
    <property type="nucleotide sequence ID" value="NZ_RQHS01000001.1"/>
</dbReference>
<name>A0A4Z1AV82_9LEPT</name>
<dbReference type="AlphaFoldDB" id="A0A4Z1AV82"/>
<feature type="transmembrane region" description="Helical" evidence="1">
    <location>
        <begin position="122"/>
        <end position="142"/>
    </location>
</feature>